<dbReference type="PANTHER" id="PTHR30290:SF10">
    <property type="entry name" value="PERIPLASMIC OLIGOPEPTIDE-BINDING PROTEIN-RELATED"/>
    <property type="match status" value="1"/>
</dbReference>
<dbReference type="Pfam" id="PF00496">
    <property type="entry name" value="SBP_bac_5"/>
    <property type="match status" value="1"/>
</dbReference>
<feature type="domain" description="Solute-binding protein family 5" evidence="6">
    <location>
        <begin position="80"/>
        <end position="460"/>
    </location>
</feature>
<dbReference type="Gene3D" id="3.40.190.10">
    <property type="entry name" value="Periplasmic binding protein-like II"/>
    <property type="match status" value="1"/>
</dbReference>
<gene>
    <name evidence="7" type="ORF">OCL97_09885</name>
</gene>
<feature type="signal peptide" evidence="5">
    <location>
        <begin position="1"/>
        <end position="22"/>
    </location>
</feature>
<keyword evidence="4 5" id="KW-0732">Signal</keyword>
<proteinExistence type="inferred from homology"/>
<evidence type="ECO:0000256" key="3">
    <source>
        <dbReference type="ARBA" id="ARBA00022448"/>
    </source>
</evidence>
<comment type="caution">
    <text evidence="7">The sequence shown here is derived from an EMBL/GenBank/DDBJ whole genome shotgun (WGS) entry which is preliminary data.</text>
</comment>
<dbReference type="Gene3D" id="3.90.76.10">
    <property type="entry name" value="Dipeptide-binding Protein, Domain 1"/>
    <property type="match status" value="1"/>
</dbReference>
<sequence>MAFKSLSPVLLAGLGAAAFVLAGCQAKVSRPPCPAGEVCLAYGSSQEPGSLDPQTSNLVDEFTIIADLIFGLTTDSPEGTPIPAMATSWETSPDGLTWTFHLRDAKWSDGVPVTADDFVFAYRRILDPKTASIYAYLIYLLKNGQAVNEGTAPLSAVGARALDARTLELTLEHPAPYLPELLKHQSFFPVPKHAVEKWGDGWVKPGRYVSNGPYRLTRWALGDHIEVVKNPHFYDAANVCVDRIHYFPTPDSVMAERRVQRGELDVNTSFQSNRFTRLKETMPDFVRAKNSLATAYLSFNTRDIPAFRDIRVRRALSQSVDREFITGKLMRAGQLPAYGFVPPGTAGYAQGARTVWAGKPLAARQAEARQLLKAAGHGPDNPLSFELKIANSPDTILLASAVQADWAAIGVDARIVQNEGQIAFAAYRNRDFGIGAMSWYADFNDPVTFLGLLKSDTGGQNYGDYKNPTYDALLDAADREPDAVKRADILRRAEQAALNDEALIPIYYVVNRNLVSPKITGWVDNVGNFHRARWLCLKK</sequence>
<dbReference type="SUPFAM" id="SSF53850">
    <property type="entry name" value="Periplasmic binding protein-like II"/>
    <property type="match status" value="1"/>
</dbReference>
<dbReference type="PIRSF" id="PIRSF002741">
    <property type="entry name" value="MppA"/>
    <property type="match status" value="1"/>
</dbReference>
<evidence type="ECO:0000256" key="5">
    <source>
        <dbReference type="SAM" id="SignalP"/>
    </source>
</evidence>
<dbReference type="Gene3D" id="3.10.105.10">
    <property type="entry name" value="Dipeptide-binding Protein, Domain 3"/>
    <property type="match status" value="1"/>
</dbReference>
<accession>A0ABW6CTR9</accession>
<comment type="subcellular location">
    <subcellularLocation>
        <location evidence="1">Periplasm</location>
    </subcellularLocation>
</comment>
<dbReference type="PROSITE" id="PS51257">
    <property type="entry name" value="PROKAR_LIPOPROTEIN"/>
    <property type="match status" value="1"/>
</dbReference>
<dbReference type="Proteomes" id="UP001598130">
    <property type="component" value="Unassembled WGS sequence"/>
</dbReference>
<evidence type="ECO:0000313" key="7">
    <source>
        <dbReference type="EMBL" id="MFD3264268.1"/>
    </source>
</evidence>
<evidence type="ECO:0000256" key="1">
    <source>
        <dbReference type="ARBA" id="ARBA00004418"/>
    </source>
</evidence>
<evidence type="ECO:0000256" key="4">
    <source>
        <dbReference type="ARBA" id="ARBA00022729"/>
    </source>
</evidence>
<organism evidence="7 8">
    <name type="scientific">Phenylobacterium ferrooxidans</name>
    <dbReference type="NCBI Taxonomy" id="2982689"/>
    <lineage>
        <taxon>Bacteria</taxon>
        <taxon>Pseudomonadati</taxon>
        <taxon>Pseudomonadota</taxon>
        <taxon>Alphaproteobacteria</taxon>
        <taxon>Caulobacterales</taxon>
        <taxon>Caulobacteraceae</taxon>
        <taxon>Phenylobacterium</taxon>
    </lineage>
</organism>
<comment type="similarity">
    <text evidence="2">Belongs to the bacterial solute-binding protein 5 family.</text>
</comment>
<reference evidence="7 8" key="1">
    <citation type="submission" date="2022-09" db="EMBL/GenBank/DDBJ databases">
        <title>New species of Phenylobacterium.</title>
        <authorList>
            <person name="Mieszkin S."/>
        </authorList>
    </citation>
    <scope>NUCLEOTIDE SEQUENCE [LARGE SCALE GENOMIC DNA]</scope>
    <source>
        <strain evidence="7 8">HK31-G</strain>
    </source>
</reference>
<evidence type="ECO:0000256" key="2">
    <source>
        <dbReference type="ARBA" id="ARBA00005695"/>
    </source>
</evidence>
<feature type="chain" id="PRO_5045616183" evidence="5">
    <location>
        <begin position="23"/>
        <end position="539"/>
    </location>
</feature>
<protein>
    <submittedName>
        <fullName evidence="7">Peptide ABC transporter substrate-binding protein</fullName>
    </submittedName>
</protein>
<dbReference type="RefSeq" id="WP_377369778.1">
    <property type="nucleotide sequence ID" value="NZ_JAOTJD010000016.1"/>
</dbReference>
<dbReference type="CDD" id="cd08504">
    <property type="entry name" value="PBP2_OppA"/>
    <property type="match status" value="1"/>
</dbReference>
<evidence type="ECO:0000259" key="6">
    <source>
        <dbReference type="Pfam" id="PF00496"/>
    </source>
</evidence>
<keyword evidence="3" id="KW-0813">Transport</keyword>
<dbReference type="InterPro" id="IPR000914">
    <property type="entry name" value="SBP_5_dom"/>
</dbReference>
<dbReference type="InterPro" id="IPR030678">
    <property type="entry name" value="Peptide/Ni-bd"/>
</dbReference>
<evidence type="ECO:0000313" key="8">
    <source>
        <dbReference type="Proteomes" id="UP001598130"/>
    </source>
</evidence>
<keyword evidence="8" id="KW-1185">Reference proteome</keyword>
<name>A0ABW6CTR9_9CAUL</name>
<dbReference type="InterPro" id="IPR039424">
    <property type="entry name" value="SBP_5"/>
</dbReference>
<dbReference type="EMBL" id="JAOTJD010000016">
    <property type="protein sequence ID" value="MFD3264268.1"/>
    <property type="molecule type" value="Genomic_DNA"/>
</dbReference>
<dbReference type="PANTHER" id="PTHR30290">
    <property type="entry name" value="PERIPLASMIC BINDING COMPONENT OF ABC TRANSPORTER"/>
    <property type="match status" value="1"/>
</dbReference>